<evidence type="ECO:0000313" key="3">
    <source>
        <dbReference type="Proteomes" id="UP001205531"/>
    </source>
</evidence>
<dbReference type="InterPro" id="IPR052942">
    <property type="entry name" value="LPS_cholinephosphotransferase"/>
</dbReference>
<dbReference type="AlphaFoldDB" id="A0AAW5IPP4"/>
<dbReference type="EMBL" id="JANDWZ010000035">
    <property type="protein sequence ID" value="MCP9565450.1"/>
    <property type="molecule type" value="Genomic_DNA"/>
</dbReference>
<proteinExistence type="predicted"/>
<dbReference type="RefSeq" id="WP_254953619.1">
    <property type="nucleotide sequence ID" value="NZ_JANDWY010000032.1"/>
</dbReference>
<reference evidence="2" key="1">
    <citation type="submission" date="2022-07" db="EMBL/GenBank/DDBJ databases">
        <title>Prevotella copri.</title>
        <authorList>
            <person name="Yang C."/>
        </authorList>
    </citation>
    <scope>NUCLEOTIDE SEQUENCE</scope>
    <source>
        <strain evidence="2">HF2107</strain>
    </source>
</reference>
<dbReference type="Proteomes" id="UP001205531">
    <property type="component" value="Unassembled WGS sequence"/>
</dbReference>
<accession>A0AAW5IPP4</accession>
<name>A0AAW5IPP4_9BACT</name>
<dbReference type="GO" id="GO:0009100">
    <property type="term" value="P:glycoprotein metabolic process"/>
    <property type="evidence" value="ECO:0007669"/>
    <property type="project" value="UniProtKB-ARBA"/>
</dbReference>
<dbReference type="PANTHER" id="PTHR43404">
    <property type="entry name" value="LIPOPOLYSACCHARIDE CHOLINEPHOSPHOTRANSFERASE LICD"/>
    <property type="match status" value="1"/>
</dbReference>
<dbReference type="InterPro" id="IPR007074">
    <property type="entry name" value="LicD/FKTN/FKRP_NTP_transf"/>
</dbReference>
<feature type="domain" description="LicD/FKTN/FKRP nucleotidyltransferase" evidence="1">
    <location>
        <begin position="33"/>
        <end position="248"/>
    </location>
</feature>
<dbReference type="PANTHER" id="PTHR43404:SF2">
    <property type="entry name" value="LIPOPOLYSACCHARIDE CHOLINEPHOSPHOTRANSFERASE LICD"/>
    <property type="match status" value="1"/>
</dbReference>
<evidence type="ECO:0000313" key="2">
    <source>
        <dbReference type="EMBL" id="MCP9565450.1"/>
    </source>
</evidence>
<protein>
    <submittedName>
        <fullName evidence="2">LicD family protein</fullName>
    </submittedName>
</protein>
<comment type="caution">
    <text evidence="2">The sequence shown here is derived from an EMBL/GenBank/DDBJ whole genome shotgun (WGS) entry which is preliminary data.</text>
</comment>
<sequence length="293" mass="34643">MEYLMRENTPDTYKILKLQNCILNIAKYLNDFCDDHNISYCLMGGSALGAIRHKGFIPWDDDLDVFMSPDDYEHFRDCFSKYGNHKEFYLQEWGANAGMVTMAKLRKNDSMLIEKDLEKWDINQGVYVDIFILHTCPDNKIKRLNQYVWAKYLVTKGAANRGYKRADIIGLLVKICGLFPKRFLLGFALKQVYKYKNEKSRFLCHFMGRAVLKTGLYKREYFCSTKKVPFETIQLNVPCKVEDYLADRWGDYMRIPPFEETLKYHHSWKWSDVDSFPGFKEKGLYKDEKYLLA</sequence>
<organism evidence="2 3">
    <name type="scientific">Segatella copri</name>
    <dbReference type="NCBI Taxonomy" id="165179"/>
    <lineage>
        <taxon>Bacteria</taxon>
        <taxon>Pseudomonadati</taxon>
        <taxon>Bacteroidota</taxon>
        <taxon>Bacteroidia</taxon>
        <taxon>Bacteroidales</taxon>
        <taxon>Prevotellaceae</taxon>
        <taxon>Segatella</taxon>
    </lineage>
</organism>
<evidence type="ECO:0000259" key="1">
    <source>
        <dbReference type="Pfam" id="PF04991"/>
    </source>
</evidence>
<gene>
    <name evidence="2" type="ORF">NNC64_12990</name>
</gene>
<dbReference type="Pfam" id="PF04991">
    <property type="entry name" value="LicD"/>
    <property type="match status" value="1"/>
</dbReference>